<evidence type="ECO:0000313" key="3">
    <source>
        <dbReference type="Proteomes" id="UP001304419"/>
    </source>
</evidence>
<evidence type="ECO:0000259" key="1">
    <source>
        <dbReference type="Pfam" id="PF08929"/>
    </source>
</evidence>
<dbReference type="InterPro" id="IPR028983">
    <property type="entry name" value="PA2201-like_C"/>
</dbReference>
<evidence type="ECO:0000313" key="2">
    <source>
        <dbReference type="EMBL" id="WOX28543.1"/>
    </source>
</evidence>
<feature type="domain" description="PoNi C-terminal" evidence="1">
    <location>
        <begin position="3"/>
        <end position="46"/>
    </location>
</feature>
<organism evidence="2 3">
    <name type="scientific">Pseudoalteromonas maricaloris</name>
    <dbReference type="NCBI Taxonomy" id="184924"/>
    <lineage>
        <taxon>Bacteria</taxon>
        <taxon>Pseudomonadati</taxon>
        <taxon>Pseudomonadota</taxon>
        <taxon>Gammaproteobacteria</taxon>
        <taxon>Alteromonadales</taxon>
        <taxon>Pseudoalteromonadaceae</taxon>
        <taxon>Pseudoalteromonas</taxon>
    </lineage>
</organism>
<sequence>MADWHDNHNCECKFGYTDYYIGYWCFELALVTNVLEILRESLRDSVCVLVDLIR</sequence>
<dbReference type="Gene3D" id="1.10.3920.10">
    <property type="entry name" value="PA2201 C-terminal domain-like"/>
    <property type="match status" value="1"/>
</dbReference>
<keyword evidence="3" id="KW-1185">Reference proteome</keyword>
<protein>
    <submittedName>
        <fullName evidence="2">DUF1911 domain-containing protein</fullName>
    </submittedName>
</protein>
<dbReference type="Proteomes" id="UP001304419">
    <property type="component" value="Chromosome 1"/>
</dbReference>
<proteinExistence type="predicted"/>
<gene>
    <name evidence="2" type="ORF">R5H13_18300</name>
</gene>
<dbReference type="Pfam" id="PF08929">
    <property type="entry name" value="PoNi_C"/>
    <property type="match status" value="1"/>
</dbReference>
<dbReference type="RefSeq" id="WP_223193720.1">
    <property type="nucleotide sequence ID" value="NZ_CP137578.1"/>
</dbReference>
<dbReference type="InterPro" id="IPR015025">
    <property type="entry name" value="PoNi_C"/>
</dbReference>
<name>A0ABZ0M9P7_9GAMM</name>
<dbReference type="SUPFAM" id="SSF140731">
    <property type="entry name" value="PA2201 C-terminal domain-like"/>
    <property type="match status" value="1"/>
</dbReference>
<dbReference type="EMBL" id="CP137578">
    <property type="protein sequence ID" value="WOX28543.1"/>
    <property type="molecule type" value="Genomic_DNA"/>
</dbReference>
<accession>A0ABZ0M9P7</accession>
<reference evidence="2 3" key="1">
    <citation type="submission" date="2023-10" db="EMBL/GenBank/DDBJ databases">
        <title>To unveil natural product biosynthetic capacity in Pseudoalteromonas.</title>
        <authorList>
            <person name="Wang J."/>
        </authorList>
    </citation>
    <scope>NUCLEOTIDE SEQUENCE [LARGE SCALE GENOMIC DNA]</scope>
    <source>
        <strain evidence="2 3">DSM 15914</strain>
    </source>
</reference>